<accession>D9PVJ8</accession>
<evidence type="ECO:0000313" key="3">
    <source>
        <dbReference type="EMBL" id="ADL58246.1"/>
    </source>
</evidence>
<keyword evidence="2" id="KW-1133">Transmembrane helix</keyword>
<protein>
    <submittedName>
        <fullName evidence="3">Uncharacterized protein</fullName>
    </submittedName>
</protein>
<feature type="transmembrane region" description="Helical" evidence="2">
    <location>
        <begin position="119"/>
        <end position="139"/>
    </location>
</feature>
<keyword evidence="2" id="KW-0472">Membrane</keyword>
<dbReference type="KEGG" id="mmg:MTBMA_c06510"/>
<dbReference type="GeneID" id="77399432"/>
<organism evidence="3 4">
    <name type="scientific">Methanothermobacter marburgensis (strain ATCC BAA-927 / DSM 2133 / JCM 14651 / NBRC 100331 / OCM 82 / Marburg)</name>
    <name type="common">Methanobacterium thermoautotrophicum</name>
    <dbReference type="NCBI Taxonomy" id="79929"/>
    <lineage>
        <taxon>Archaea</taxon>
        <taxon>Methanobacteriati</taxon>
        <taxon>Methanobacteriota</taxon>
        <taxon>Methanomada group</taxon>
        <taxon>Methanobacteria</taxon>
        <taxon>Methanobacteriales</taxon>
        <taxon>Methanobacteriaceae</taxon>
        <taxon>Methanothermobacter</taxon>
    </lineage>
</organism>
<reference key="1">
    <citation type="submission" date="2009-08" db="EMBL/GenBank/DDBJ databases">
        <title>The genome sequence of Methanothermobacter marburgensis.</title>
        <authorList>
            <person name="Kaster A."/>
            <person name="Seedorf H."/>
            <person name="Goenrich M."/>
            <person name="Wiezer A."/>
            <person name="Liesegang H."/>
            <person name="Thauer R."/>
            <person name="Gottschalk G."/>
        </authorList>
    </citation>
    <scope>NUCLEOTIDE SEQUENCE</scope>
    <source>
        <strain>Marburg</strain>
    </source>
</reference>
<name>D9PVJ8_METTM</name>
<feature type="region of interest" description="Disordered" evidence="1">
    <location>
        <begin position="32"/>
        <end position="118"/>
    </location>
</feature>
<feature type="compositionally biased region" description="Basic and acidic residues" evidence="1">
    <location>
        <begin position="94"/>
        <end position="107"/>
    </location>
</feature>
<dbReference type="RefSeq" id="WP_013295470.1">
    <property type="nucleotide sequence ID" value="NC_014408.1"/>
</dbReference>
<evidence type="ECO:0000256" key="1">
    <source>
        <dbReference type="SAM" id="MobiDB-lite"/>
    </source>
</evidence>
<dbReference type="GeneID" id="9704359"/>
<dbReference type="HOGENOM" id="CLU_1801695_0_0_2"/>
<feature type="compositionally biased region" description="Low complexity" evidence="1">
    <location>
        <begin position="43"/>
        <end position="71"/>
    </location>
</feature>
<keyword evidence="4" id="KW-1185">Reference proteome</keyword>
<feature type="compositionally biased region" description="Low complexity" evidence="1">
    <location>
        <begin position="82"/>
        <end position="93"/>
    </location>
</feature>
<dbReference type="AlphaFoldDB" id="D9PVJ8"/>
<dbReference type="PaxDb" id="79929-MTBMA_c06510"/>
<gene>
    <name evidence="3" type="ordered locus">MTBMA_c06510</name>
</gene>
<sequence>MRRFLIILATVALIAGLSHHAWAHPGHGYYIEEPSDSGDSKSDSSTTSDSSSTSNKPSGQSSSKTSTSGGHKTTHESKLDSSDSSGKSGAESSVRPEENVTDERENTTETADVNMKPDYGFLPALAGLCLVFGLTAFRFPRN</sequence>
<proteinExistence type="predicted"/>
<evidence type="ECO:0000313" key="4">
    <source>
        <dbReference type="Proteomes" id="UP000000345"/>
    </source>
</evidence>
<dbReference type="Proteomes" id="UP000000345">
    <property type="component" value="Chromosome"/>
</dbReference>
<reference evidence="3 4" key="2">
    <citation type="journal article" date="2010" name="J. Bacteriol.">
        <title>Complete genome sequence of Methanothermobacter marburgensis, a methanoarchaeon model organism.</title>
        <authorList>
            <person name="Liesegang H."/>
            <person name="Kaster A.K."/>
            <person name="Wiezer A."/>
            <person name="Goenrich M."/>
            <person name="Wollherr A."/>
            <person name="Seedorf H."/>
            <person name="Gottschalk G."/>
            <person name="Thauer R.K."/>
        </authorList>
    </citation>
    <scope>NUCLEOTIDE SEQUENCE [LARGE SCALE GENOMIC DNA]</scope>
    <source>
        <strain evidence="4">ATCC BAA-927 / DSM 2133 / JCM 14651 / NBRC 100331 / OCM 82 / Marburg</strain>
    </source>
</reference>
<dbReference type="OrthoDB" id="82458at2157"/>
<keyword evidence="2" id="KW-0812">Transmembrane</keyword>
<evidence type="ECO:0000256" key="2">
    <source>
        <dbReference type="SAM" id="Phobius"/>
    </source>
</evidence>
<dbReference type="STRING" id="79929.MTBMA_c06510"/>
<dbReference type="EMBL" id="CP001710">
    <property type="protein sequence ID" value="ADL58246.1"/>
    <property type="molecule type" value="Genomic_DNA"/>
</dbReference>